<organism evidence="2 3">
    <name type="scientific">Symbiodinium natans</name>
    <dbReference type="NCBI Taxonomy" id="878477"/>
    <lineage>
        <taxon>Eukaryota</taxon>
        <taxon>Sar</taxon>
        <taxon>Alveolata</taxon>
        <taxon>Dinophyceae</taxon>
        <taxon>Suessiales</taxon>
        <taxon>Symbiodiniaceae</taxon>
        <taxon>Symbiodinium</taxon>
    </lineage>
</organism>
<accession>A0A812SNT5</accession>
<dbReference type="AlphaFoldDB" id="A0A812SNT5"/>
<feature type="region of interest" description="Disordered" evidence="1">
    <location>
        <begin position="81"/>
        <end position="105"/>
    </location>
</feature>
<dbReference type="OrthoDB" id="443939at2759"/>
<name>A0A812SNT5_9DINO</name>
<evidence type="ECO:0000256" key="1">
    <source>
        <dbReference type="SAM" id="MobiDB-lite"/>
    </source>
</evidence>
<dbReference type="Proteomes" id="UP000604046">
    <property type="component" value="Unassembled WGS sequence"/>
</dbReference>
<dbReference type="EMBL" id="CAJNDS010002459">
    <property type="protein sequence ID" value="CAE7485503.1"/>
    <property type="molecule type" value="Genomic_DNA"/>
</dbReference>
<keyword evidence="3" id="KW-1185">Reference proteome</keyword>
<evidence type="ECO:0000313" key="2">
    <source>
        <dbReference type="EMBL" id="CAE7485503.1"/>
    </source>
</evidence>
<reference evidence="2" key="1">
    <citation type="submission" date="2021-02" db="EMBL/GenBank/DDBJ databases">
        <authorList>
            <person name="Dougan E. K."/>
            <person name="Rhodes N."/>
            <person name="Thang M."/>
            <person name="Chan C."/>
        </authorList>
    </citation>
    <scope>NUCLEOTIDE SEQUENCE</scope>
</reference>
<gene>
    <name evidence="2" type="ORF">SNAT2548_LOCUS27239</name>
</gene>
<proteinExistence type="predicted"/>
<evidence type="ECO:0000313" key="3">
    <source>
        <dbReference type="Proteomes" id="UP000604046"/>
    </source>
</evidence>
<sequence>MAHASQLRLSQGELEAIFTETAERFGSPADSGEPALAFELFVELLVETARRQFADLKDTESAAALFEVHLLPLARRLRRLEPDPQPADPMHHAADLSAIVAPRRD</sequence>
<comment type="caution">
    <text evidence="2">The sequence shown here is derived from an EMBL/GenBank/DDBJ whole genome shotgun (WGS) entry which is preliminary data.</text>
</comment>
<protein>
    <submittedName>
        <fullName evidence="2">Uncharacterized protein</fullName>
    </submittedName>
</protein>